<organism evidence="11 12">
    <name type="scientific">Microtetraspora glauca</name>
    <dbReference type="NCBI Taxonomy" id="1996"/>
    <lineage>
        <taxon>Bacteria</taxon>
        <taxon>Bacillati</taxon>
        <taxon>Actinomycetota</taxon>
        <taxon>Actinomycetes</taxon>
        <taxon>Streptosporangiales</taxon>
        <taxon>Streptosporangiaceae</taxon>
        <taxon>Microtetraspora</taxon>
    </lineage>
</organism>
<gene>
    <name evidence="11" type="ORF">AB0I59_08985</name>
</gene>
<feature type="domain" description="CAAX prenyl protease 1 N-terminal" evidence="10">
    <location>
        <begin position="104"/>
        <end position="218"/>
    </location>
</feature>
<accession>A0ABV3GB15</accession>
<comment type="caution">
    <text evidence="11">The sequence shown here is derived from an EMBL/GenBank/DDBJ whole genome shotgun (WGS) entry which is preliminary data.</text>
</comment>
<evidence type="ECO:0000256" key="1">
    <source>
        <dbReference type="ARBA" id="ARBA00022670"/>
    </source>
</evidence>
<evidence type="ECO:0000259" key="9">
    <source>
        <dbReference type="Pfam" id="PF01435"/>
    </source>
</evidence>
<feature type="transmembrane region" description="Helical" evidence="8">
    <location>
        <begin position="189"/>
        <end position="211"/>
    </location>
</feature>
<comment type="similarity">
    <text evidence="6">Belongs to the peptidase M48 family.</text>
</comment>
<sequence>MPRSDVAGRVGRPGAGTGSGSRAAGIALLVLGAVLMGVVAVTTPWNALGPGAPEVRPDPARDFTPAQLARADAFDAATSLPGYLSLALTLVIAGVLVLTPVGARLIGRIRGPWWVRAILGVLGVYVVSLLLRWPLGMWMETVLREYGLSTQTWGTWTADRLKNFGLQIVLSGVAVLVIVALARKWPRTWWIPASLGAFTLTVVLSFAYPVVVEPMFNTFTPLPAGQLRADLLAMAAKDGVPVKDVLVADASRRTTALNAYVSGFGATRRIVVYDTLVSQPADEVKLIVAHELGHAKRDDVLYGTLVGALGAAAGTCLLFIAVQALRRRAGVSSAGDPRAVGLLVGLISLGTVLSGPAQNVVSRQIEARADAHALDLTRDPATFVAMQKSLAVRNISDLSPNALEYLLYASHPSTAERIAMARSWAGLNGLPRP</sequence>
<keyword evidence="5 6" id="KW-0482">Metalloprotease</keyword>
<evidence type="ECO:0000259" key="10">
    <source>
        <dbReference type="Pfam" id="PF16491"/>
    </source>
</evidence>
<keyword evidence="4 6" id="KW-0862">Zinc</keyword>
<keyword evidence="8" id="KW-0812">Transmembrane</keyword>
<feature type="transmembrane region" description="Helical" evidence="8">
    <location>
        <begin position="113"/>
        <end position="133"/>
    </location>
</feature>
<keyword evidence="3 6" id="KW-0378">Hydrolase</keyword>
<dbReference type="InterPro" id="IPR032456">
    <property type="entry name" value="Peptidase_M48_N"/>
</dbReference>
<keyword evidence="8" id="KW-0472">Membrane</keyword>
<dbReference type="Pfam" id="PF16491">
    <property type="entry name" value="Peptidase_M48_N"/>
    <property type="match status" value="1"/>
</dbReference>
<dbReference type="EMBL" id="JBFALK010000003">
    <property type="protein sequence ID" value="MEV0968756.1"/>
    <property type="molecule type" value="Genomic_DNA"/>
</dbReference>
<evidence type="ECO:0000313" key="11">
    <source>
        <dbReference type="EMBL" id="MEV0968756.1"/>
    </source>
</evidence>
<dbReference type="PANTHER" id="PTHR10120">
    <property type="entry name" value="CAAX PRENYL PROTEASE 1"/>
    <property type="match status" value="1"/>
</dbReference>
<dbReference type="InterPro" id="IPR027057">
    <property type="entry name" value="CAXX_Prtase_1"/>
</dbReference>
<feature type="region of interest" description="Disordered" evidence="7">
    <location>
        <begin position="1"/>
        <end position="20"/>
    </location>
</feature>
<dbReference type="InterPro" id="IPR001915">
    <property type="entry name" value="Peptidase_M48"/>
</dbReference>
<evidence type="ECO:0000256" key="5">
    <source>
        <dbReference type="ARBA" id="ARBA00023049"/>
    </source>
</evidence>
<dbReference type="CDD" id="cd07343">
    <property type="entry name" value="M48A_Zmpste24p_like"/>
    <property type="match status" value="1"/>
</dbReference>
<comment type="cofactor">
    <cofactor evidence="6">
        <name>Zn(2+)</name>
        <dbReference type="ChEBI" id="CHEBI:29105"/>
    </cofactor>
    <text evidence="6">Binds 1 zinc ion per subunit.</text>
</comment>
<evidence type="ECO:0000256" key="8">
    <source>
        <dbReference type="SAM" id="Phobius"/>
    </source>
</evidence>
<dbReference type="RefSeq" id="WP_082776974.1">
    <property type="nucleotide sequence ID" value="NZ_JBFALK010000003.1"/>
</dbReference>
<evidence type="ECO:0000256" key="2">
    <source>
        <dbReference type="ARBA" id="ARBA00022723"/>
    </source>
</evidence>
<dbReference type="Proteomes" id="UP001551675">
    <property type="component" value="Unassembled WGS sequence"/>
</dbReference>
<feature type="transmembrane region" description="Helical" evidence="8">
    <location>
        <begin position="164"/>
        <end position="182"/>
    </location>
</feature>
<keyword evidence="1 6" id="KW-0645">Protease</keyword>
<keyword evidence="2" id="KW-0479">Metal-binding</keyword>
<keyword evidence="12" id="KW-1185">Reference proteome</keyword>
<feature type="transmembrane region" description="Helical" evidence="8">
    <location>
        <begin position="82"/>
        <end position="101"/>
    </location>
</feature>
<dbReference type="Pfam" id="PF01435">
    <property type="entry name" value="Peptidase_M48"/>
    <property type="match status" value="1"/>
</dbReference>
<protein>
    <submittedName>
        <fullName evidence="11">M48 family metallopeptidase</fullName>
    </submittedName>
</protein>
<feature type="transmembrane region" description="Helical" evidence="8">
    <location>
        <begin position="300"/>
        <end position="322"/>
    </location>
</feature>
<reference evidence="11 12" key="1">
    <citation type="submission" date="2024-06" db="EMBL/GenBank/DDBJ databases">
        <title>The Natural Products Discovery Center: Release of the First 8490 Sequenced Strains for Exploring Actinobacteria Biosynthetic Diversity.</title>
        <authorList>
            <person name="Kalkreuter E."/>
            <person name="Kautsar S.A."/>
            <person name="Yang D."/>
            <person name="Bader C.D."/>
            <person name="Teijaro C.N."/>
            <person name="Fluegel L."/>
            <person name="Davis C.M."/>
            <person name="Simpson J.R."/>
            <person name="Lauterbach L."/>
            <person name="Steele A.D."/>
            <person name="Gui C."/>
            <person name="Meng S."/>
            <person name="Li G."/>
            <person name="Viehrig K."/>
            <person name="Ye F."/>
            <person name="Su P."/>
            <person name="Kiefer A.F."/>
            <person name="Nichols A."/>
            <person name="Cepeda A.J."/>
            <person name="Yan W."/>
            <person name="Fan B."/>
            <person name="Jiang Y."/>
            <person name="Adhikari A."/>
            <person name="Zheng C.-J."/>
            <person name="Schuster L."/>
            <person name="Cowan T.M."/>
            <person name="Smanski M.J."/>
            <person name="Chevrette M.G."/>
            <person name="De Carvalho L.P.S."/>
            <person name="Shen B."/>
        </authorList>
    </citation>
    <scope>NUCLEOTIDE SEQUENCE [LARGE SCALE GENOMIC DNA]</scope>
    <source>
        <strain evidence="11 12">NPDC050100</strain>
    </source>
</reference>
<evidence type="ECO:0000256" key="7">
    <source>
        <dbReference type="SAM" id="MobiDB-lite"/>
    </source>
</evidence>
<keyword evidence="8" id="KW-1133">Transmembrane helix</keyword>
<evidence type="ECO:0000313" key="12">
    <source>
        <dbReference type="Proteomes" id="UP001551675"/>
    </source>
</evidence>
<name>A0ABV3GB15_MICGL</name>
<evidence type="ECO:0000256" key="6">
    <source>
        <dbReference type="RuleBase" id="RU003983"/>
    </source>
</evidence>
<proteinExistence type="inferred from homology"/>
<feature type="transmembrane region" description="Helical" evidence="8">
    <location>
        <begin position="21"/>
        <end position="41"/>
    </location>
</feature>
<evidence type="ECO:0000256" key="4">
    <source>
        <dbReference type="ARBA" id="ARBA00022833"/>
    </source>
</evidence>
<feature type="domain" description="Peptidase M48" evidence="9">
    <location>
        <begin position="222"/>
        <end position="424"/>
    </location>
</feature>
<dbReference type="Gene3D" id="3.30.2010.10">
    <property type="entry name" value="Metalloproteases ('zincins'), catalytic domain"/>
    <property type="match status" value="1"/>
</dbReference>
<evidence type="ECO:0000256" key="3">
    <source>
        <dbReference type="ARBA" id="ARBA00022801"/>
    </source>
</evidence>